<gene>
    <name evidence="2" type="ORF">BOTBODRAFT_328302</name>
</gene>
<dbReference type="Pfam" id="PF12937">
    <property type="entry name" value="F-box-like"/>
    <property type="match status" value="1"/>
</dbReference>
<reference evidence="3" key="1">
    <citation type="journal article" date="2014" name="Proc. Natl. Acad. Sci. U.S.A.">
        <title>Extensive sampling of basidiomycete genomes demonstrates inadequacy of the white-rot/brown-rot paradigm for wood decay fungi.</title>
        <authorList>
            <person name="Riley R."/>
            <person name="Salamov A.A."/>
            <person name="Brown D.W."/>
            <person name="Nagy L.G."/>
            <person name="Floudas D."/>
            <person name="Held B.W."/>
            <person name="Levasseur A."/>
            <person name="Lombard V."/>
            <person name="Morin E."/>
            <person name="Otillar R."/>
            <person name="Lindquist E.A."/>
            <person name="Sun H."/>
            <person name="LaButti K.M."/>
            <person name="Schmutz J."/>
            <person name="Jabbour D."/>
            <person name="Luo H."/>
            <person name="Baker S.E."/>
            <person name="Pisabarro A.G."/>
            <person name="Walton J.D."/>
            <person name="Blanchette R.A."/>
            <person name="Henrissat B."/>
            <person name="Martin F."/>
            <person name="Cullen D."/>
            <person name="Hibbett D.S."/>
            <person name="Grigoriev I.V."/>
        </authorList>
    </citation>
    <scope>NUCLEOTIDE SEQUENCE [LARGE SCALE GENOMIC DNA]</scope>
    <source>
        <strain evidence="3">FD-172 SS1</strain>
    </source>
</reference>
<dbReference type="OrthoDB" id="2884925at2759"/>
<proteinExistence type="predicted"/>
<keyword evidence="3" id="KW-1185">Reference proteome</keyword>
<dbReference type="SUPFAM" id="SSF81383">
    <property type="entry name" value="F-box domain"/>
    <property type="match status" value="1"/>
</dbReference>
<dbReference type="InterPro" id="IPR001810">
    <property type="entry name" value="F-box_dom"/>
</dbReference>
<dbReference type="EMBL" id="KL198017">
    <property type="protein sequence ID" value="KDQ21093.1"/>
    <property type="molecule type" value="Genomic_DNA"/>
</dbReference>
<protein>
    <recommendedName>
        <fullName evidence="1">F-box domain-containing protein</fullName>
    </recommendedName>
</protein>
<dbReference type="PROSITE" id="PS50181">
    <property type="entry name" value="FBOX"/>
    <property type="match status" value="1"/>
</dbReference>
<accession>A0A067MZA9</accession>
<organism evidence="2 3">
    <name type="scientific">Botryobasidium botryosum (strain FD-172 SS1)</name>
    <dbReference type="NCBI Taxonomy" id="930990"/>
    <lineage>
        <taxon>Eukaryota</taxon>
        <taxon>Fungi</taxon>
        <taxon>Dikarya</taxon>
        <taxon>Basidiomycota</taxon>
        <taxon>Agaricomycotina</taxon>
        <taxon>Agaricomycetes</taxon>
        <taxon>Cantharellales</taxon>
        <taxon>Botryobasidiaceae</taxon>
        <taxon>Botryobasidium</taxon>
    </lineage>
</organism>
<dbReference type="Proteomes" id="UP000027195">
    <property type="component" value="Unassembled WGS sequence"/>
</dbReference>
<name>A0A067MZA9_BOTB1</name>
<dbReference type="Gene3D" id="1.20.1280.50">
    <property type="match status" value="1"/>
</dbReference>
<evidence type="ECO:0000313" key="3">
    <source>
        <dbReference type="Proteomes" id="UP000027195"/>
    </source>
</evidence>
<evidence type="ECO:0000313" key="2">
    <source>
        <dbReference type="EMBL" id="KDQ21093.1"/>
    </source>
</evidence>
<evidence type="ECO:0000259" key="1">
    <source>
        <dbReference type="PROSITE" id="PS50181"/>
    </source>
</evidence>
<dbReference type="STRING" id="930990.A0A067MZA9"/>
<dbReference type="AlphaFoldDB" id="A0A067MZA9"/>
<dbReference type="InterPro" id="IPR036047">
    <property type="entry name" value="F-box-like_dom_sf"/>
</dbReference>
<sequence length="165" mass="19019">MNEIRPVFSVLNKRCNAVVPVSQLPDEILINIFDILRMPDYVGPRETWSYFHATLSVVRALSVCRRWRKIVVETPRLWERVEICDPAYAIAELYVERSRNIPLIVDIRGDWDADNIVGAFIPSAPRWRELMLDCSTSARADHLISRFNAECDRSPLAPLLRALTL</sequence>
<dbReference type="InParanoid" id="A0A067MZA9"/>
<dbReference type="HOGENOM" id="CLU_1610488_0_0_1"/>
<feature type="domain" description="F-box" evidence="1">
    <location>
        <begin position="18"/>
        <end position="81"/>
    </location>
</feature>